<name>A0ABR9QIT0_9BACI</name>
<organism evidence="5 6">
    <name type="scientific">Litchfieldia luteola</name>
    <dbReference type="NCBI Taxonomy" id="682179"/>
    <lineage>
        <taxon>Bacteria</taxon>
        <taxon>Bacillati</taxon>
        <taxon>Bacillota</taxon>
        <taxon>Bacilli</taxon>
        <taxon>Bacillales</taxon>
        <taxon>Bacillaceae</taxon>
        <taxon>Litchfieldia</taxon>
    </lineage>
</organism>
<keyword evidence="4" id="KW-0472">Membrane</keyword>
<dbReference type="InterPro" id="IPR029055">
    <property type="entry name" value="Ntn_hydrolases_N"/>
</dbReference>
<dbReference type="EMBL" id="JADCLJ010000019">
    <property type="protein sequence ID" value="MBE4908412.1"/>
    <property type="molecule type" value="Genomic_DNA"/>
</dbReference>
<keyword evidence="4" id="KW-0812">Transmembrane</keyword>
<feature type="transmembrane region" description="Helical" evidence="4">
    <location>
        <begin position="46"/>
        <end position="71"/>
    </location>
</feature>
<protein>
    <submittedName>
        <fullName evidence="5">Penicillin acylase family protein</fullName>
    </submittedName>
</protein>
<dbReference type="PANTHER" id="PTHR34218:SF4">
    <property type="entry name" value="ACYL-HOMOSERINE LACTONE ACYLASE QUIP"/>
    <property type="match status" value="1"/>
</dbReference>
<keyword evidence="2" id="KW-0378">Hydrolase</keyword>
<dbReference type="Pfam" id="PF01804">
    <property type="entry name" value="Penicil_amidase"/>
    <property type="match status" value="1"/>
</dbReference>
<dbReference type="Gene3D" id="1.10.1400.10">
    <property type="match status" value="1"/>
</dbReference>
<dbReference type="InterPro" id="IPR002692">
    <property type="entry name" value="S45"/>
</dbReference>
<dbReference type="InterPro" id="IPR023343">
    <property type="entry name" value="Penicillin_amidase_dom1"/>
</dbReference>
<accession>A0ABR9QIT0</accession>
<keyword evidence="4" id="KW-1133">Transmembrane helix</keyword>
<dbReference type="PANTHER" id="PTHR34218">
    <property type="entry name" value="PEPTIDASE S45 PENICILLIN AMIDASE"/>
    <property type="match status" value="1"/>
</dbReference>
<dbReference type="Proteomes" id="UP001516662">
    <property type="component" value="Unassembled WGS sequence"/>
</dbReference>
<gene>
    <name evidence="5" type="ORF">IMZ08_10115</name>
</gene>
<reference evidence="5 6" key="1">
    <citation type="submission" date="2020-10" db="EMBL/GenBank/DDBJ databases">
        <title>Bacillus sp. HD4P25, an endophyte from a halophyte.</title>
        <authorList>
            <person name="Sun J.-Q."/>
        </authorList>
    </citation>
    <scope>NUCLEOTIDE SEQUENCE [LARGE SCALE GENOMIC DNA]</scope>
    <source>
        <strain evidence="5 6">YIM 93174</strain>
    </source>
</reference>
<dbReference type="CDD" id="cd03747">
    <property type="entry name" value="Ntn_PGA_like"/>
    <property type="match status" value="1"/>
</dbReference>
<dbReference type="Gene3D" id="3.60.20.10">
    <property type="entry name" value="Glutamine Phosphoribosylpyrophosphate, subunit 1, domain 1"/>
    <property type="match status" value="1"/>
</dbReference>
<evidence type="ECO:0000256" key="4">
    <source>
        <dbReference type="SAM" id="Phobius"/>
    </source>
</evidence>
<keyword evidence="3" id="KW-0865">Zymogen</keyword>
<dbReference type="InterPro" id="IPR014395">
    <property type="entry name" value="Pen/GL7ACA/AHL_acylase"/>
</dbReference>
<dbReference type="InterPro" id="IPR043147">
    <property type="entry name" value="Penicillin_amidase_A-knob"/>
</dbReference>
<evidence type="ECO:0000256" key="3">
    <source>
        <dbReference type="ARBA" id="ARBA00023145"/>
    </source>
</evidence>
<evidence type="ECO:0000313" key="5">
    <source>
        <dbReference type="EMBL" id="MBE4908412.1"/>
    </source>
</evidence>
<dbReference type="SUPFAM" id="SSF56235">
    <property type="entry name" value="N-terminal nucleophile aminohydrolases (Ntn hydrolases)"/>
    <property type="match status" value="1"/>
</dbReference>
<dbReference type="PIRSF" id="PIRSF001227">
    <property type="entry name" value="Pen_acylase"/>
    <property type="match status" value="1"/>
</dbReference>
<comment type="caution">
    <text evidence="5">The sequence shown here is derived from an EMBL/GenBank/DDBJ whole genome shotgun (WGS) entry which is preliminary data.</text>
</comment>
<evidence type="ECO:0000256" key="1">
    <source>
        <dbReference type="ARBA" id="ARBA00006586"/>
    </source>
</evidence>
<dbReference type="Gene3D" id="2.30.120.10">
    <property type="match status" value="1"/>
</dbReference>
<dbReference type="InterPro" id="IPR043146">
    <property type="entry name" value="Penicillin_amidase_N_B-knob"/>
</dbReference>
<evidence type="ECO:0000313" key="6">
    <source>
        <dbReference type="Proteomes" id="UP001516662"/>
    </source>
</evidence>
<proteinExistence type="inferred from homology"/>
<comment type="similarity">
    <text evidence="1">Belongs to the peptidase S45 family.</text>
</comment>
<evidence type="ECO:0000256" key="2">
    <source>
        <dbReference type="ARBA" id="ARBA00022801"/>
    </source>
</evidence>
<keyword evidence="6" id="KW-1185">Reference proteome</keyword>
<sequence length="827" mass="93194">MTNYILNIIIIKKYFTKILKAFTYGGIYLNGEVIIKKQTRAKKKGLKLVLIALVSLLILLTAIVLAGYLFIKKGLPTIDGELTVSGLENQVTVYRDENGVPHIEAQTERDLYIAQGYVTAQDRLFQMDLSRRQASGELSEVIGASTVDKDKFFRALGLRRAAEASYGIYSVEAQEVLNWYAEGVNAYINEAIESNSLPIEFTLAGYKPREWTAIDSLTIGKYMAYDLGGHWEGQAFRHHMAFVVPEDKLLELFPVYPEDGATVIQALKENPMDLTKSFATLDVPDEFNGSNNWVVSGDKTESGFPYLANDPHLSLATPSIWYEVHLNSPEVNVNGVIFAGIPGIILGRNEKIAWGVTNVGPDVQDLYIEKRNPENENEFLYMDKWEQATVIDEQIKVKDEETIPYKVTITRHGPIISEFAHDNRSDTALALKWTALSPSTELEAVLRFNKASNWEEFKDALTYFHTPAQNFVFADKEGNIAYRANGHIPIRKKGDSSVPVPGWTDEYEWEGFIPWEELPTVINPKEGFIATANNKIVTDDYPYHITHTWAQPYRQQRIMDVLSGNEKLSVEDMKKLQFDQYNLQAEEFVPILVGMLKEDNLREVDKNALKLLSEWDFNDNKDLGAPLIFHLWMAEIGDVIFESKVPKELNGLFEGRAQIVDEMIRKADKGEESLWIQDAGGIDKVISSAYKRTIDKITEIQGNTITKWSWGEYHAVPFNHPLSAIKPLNYLFNFAKPVPMGGSRVTVAAAGWSSTTGLVNHGGAWRTVVDLANLSKSYNVVGPGQSGHVLSNWYNDQIGPWTTGGYHTTYTESYENQKYKLLLVPGK</sequence>
<dbReference type="Gene3D" id="1.10.439.10">
    <property type="entry name" value="Penicillin Amidohydrolase, domain 1"/>
    <property type="match status" value="1"/>
</dbReference>